<evidence type="ECO:0000256" key="8">
    <source>
        <dbReference type="SAM" id="Phobius"/>
    </source>
</evidence>
<sequence length="292" mass="30064">MPAPGLVIGGVVGLQGGAALTTRLYPAVGPAGVVSLRLLIAAVVLIALWRPGLRWDKTTWAVLIGAGTLLAVHHLSYYEAVDRLPLGAATTVEFTGPFLIAAVGSRRAADLLWACLAATGVVLLSATGSRLDAEGLGFAALAGCCWGGYILVGKRLADRIPDGRGLALAVSWGALLSLPYGIAQAGTRLFAPATLALAAAVAILSSVLPYSFQLEALRRLSPRVFGVLTSLEPAIGALIGLLLLDQHLTVPQWLGVTAVALASIGATRSDRGRQRDDADTDAVRSPATTPDP</sequence>
<feature type="transmembrane region" description="Helical" evidence="8">
    <location>
        <begin position="250"/>
        <end position="267"/>
    </location>
</feature>
<feature type="domain" description="EamA" evidence="9">
    <location>
        <begin position="135"/>
        <end position="264"/>
    </location>
</feature>
<evidence type="ECO:0000256" key="4">
    <source>
        <dbReference type="ARBA" id="ARBA00022692"/>
    </source>
</evidence>
<feature type="transmembrane region" description="Helical" evidence="8">
    <location>
        <begin position="165"/>
        <end position="183"/>
    </location>
</feature>
<name>A0ABP6NP67_9ACTN</name>
<feature type="transmembrane region" description="Helical" evidence="8">
    <location>
        <begin position="29"/>
        <end position="48"/>
    </location>
</feature>
<accession>A0ABP6NP67</accession>
<evidence type="ECO:0000313" key="11">
    <source>
        <dbReference type="Proteomes" id="UP001500893"/>
    </source>
</evidence>
<reference evidence="11" key="1">
    <citation type="journal article" date="2019" name="Int. J. Syst. Evol. Microbiol.">
        <title>The Global Catalogue of Microorganisms (GCM) 10K type strain sequencing project: providing services to taxonomists for standard genome sequencing and annotation.</title>
        <authorList>
            <consortium name="The Broad Institute Genomics Platform"/>
            <consortium name="The Broad Institute Genome Sequencing Center for Infectious Disease"/>
            <person name="Wu L."/>
            <person name="Ma J."/>
        </authorList>
    </citation>
    <scope>NUCLEOTIDE SEQUENCE [LARGE SCALE GENOMIC DNA]</scope>
    <source>
        <strain evidence="11">JCM 11574</strain>
    </source>
</reference>
<keyword evidence="4 8" id="KW-0812">Transmembrane</keyword>
<evidence type="ECO:0000256" key="7">
    <source>
        <dbReference type="SAM" id="MobiDB-lite"/>
    </source>
</evidence>
<feature type="transmembrane region" description="Helical" evidence="8">
    <location>
        <begin position="224"/>
        <end position="244"/>
    </location>
</feature>
<evidence type="ECO:0000256" key="1">
    <source>
        <dbReference type="ARBA" id="ARBA00004651"/>
    </source>
</evidence>
<organism evidence="10 11">
    <name type="scientific">Streptomyces rameus</name>
    <dbReference type="NCBI Taxonomy" id="68261"/>
    <lineage>
        <taxon>Bacteria</taxon>
        <taxon>Bacillati</taxon>
        <taxon>Actinomycetota</taxon>
        <taxon>Actinomycetes</taxon>
        <taxon>Kitasatosporales</taxon>
        <taxon>Streptomycetaceae</taxon>
        <taxon>Streptomyces</taxon>
    </lineage>
</organism>
<evidence type="ECO:0000256" key="5">
    <source>
        <dbReference type="ARBA" id="ARBA00022989"/>
    </source>
</evidence>
<comment type="subcellular location">
    <subcellularLocation>
        <location evidence="1">Cell membrane</location>
        <topology evidence="1">Multi-pass membrane protein</topology>
    </subcellularLocation>
</comment>
<evidence type="ECO:0000256" key="6">
    <source>
        <dbReference type="ARBA" id="ARBA00023136"/>
    </source>
</evidence>
<comment type="similarity">
    <text evidence="2">Belongs to the EamA transporter family.</text>
</comment>
<keyword evidence="3" id="KW-1003">Cell membrane</keyword>
<evidence type="ECO:0000256" key="3">
    <source>
        <dbReference type="ARBA" id="ARBA00022475"/>
    </source>
</evidence>
<dbReference type="EMBL" id="BAAAVM010000057">
    <property type="protein sequence ID" value="GAA3150104.1"/>
    <property type="molecule type" value="Genomic_DNA"/>
</dbReference>
<dbReference type="Pfam" id="PF00892">
    <property type="entry name" value="EamA"/>
    <property type="match status" value="1"/>
</dbReference>
<feature type="region of interest" description="Disordered" evidence="7">
    <location>
        <begin position="270"/>
        <end position="292"/>
    </location>
</feature>
<dbReference type="InterPro" id="IPR000620">
    <property type="entry name" value="EamA_dom"/>
</dbReference>
<keyword evidence="5 8" id="KW-1133">Transmembrane helix</keyword>
<dbReference type="PANTHER" id="PTHR42920">
    <property type="entry name" value="OS03G0707200 PROTEIN-RELATED"/>
    <property type="match status" value="1"/>
</dbReference>
<evidence type="ECO:0000256" key="2">
    <source>
        <dbReference type="ARBA" id="ARBA00007362"/>
    </source>
</evidence>
<keyword evidence="6 8" id="KW-0472">Membrane</keyword>
<proteinExistence type="inferred from homology"/>
<evidence type="ECO:0000313" key="10">
    <source>
        <dbReference type="EMBL" id="GAA3150104.1"/>
    </source>
</evidence>
<dbReference type="InterPro" id="IPR051258">
    <property type="entry name" value="Diverse_Substrate_Transporter"/>
</dbReference>
<dbReference type="InterPro" id="IPR037185">
    <property type="entry name" value="EmrE-like"/>
</dbReference>
<evidence type="ECO:0000259" key="9">
    <source>
        <dbReference type="Pfam" id="PF00892"/>
    </source>
</evidence>
<feature type="transmembrane region" description="Helical" evidence="8">
    <location>
        <begin position="84"/>
        <end position="104"/>
    </location>
</feature>
<feature type="transmembrane region" description="Helical" evidence="8">
    <location>
        <begin position="135"/>
        <end position="153"/>
    </location>
</feature>
<protein>
    <submittedName>
        <fullName evidence="10">EamA family transporter</fullName>
    </submittedName>
</protein>
<dbReference type="RefSeq" id="WP_345054193.1">
    <property type="nucleotide sequence ID" value="NZ_BAAAVM010000057.1"/>
</dbReference>
<dbReference type="PANTHER" id="PTHR42920:SF5">
    <property type="entry name" value="EAMA DOMAIN-CONTAINING PROTEIN"/>
    <property type="match status" value="1"/>
</dbReference>
<gene>
    <name evidence="10" type="ORF">GCM10010521_42040</name>
</gene>
<dbReference type="Proteomes" id="UP001500893">
    <property type="component" value="Unassembled WGS sequence"/>
</dbReference>
<feature type="transmembrane region" description="Helical" evidence="8">
    <location>
        <begin position="60"/>
        <end position="78"/>
    </location>
</feature>
<keyword evidence="11" id="KW-1185">Reference proteome</keyword>
<comment type="caution">
    <text evidence="10">The sequence shown here is derived from an EMBL/GenBank/DDBJ whole genome shotgun (WGS) entry which is preliminary data.</text>
</comment>
<feature type="transmembrane region" description="Helical" evidence="8">
    <location>
        <begin position="111"/>
        <end position="129"/>
    </location>
</feature>
<dbReference type="SUPFAM" id="SSF103481">
    <property type="entry name" value="Multidrug resistance efflux transporter EmrE"/>
    <property type="match status" value="2"/>
</dbReference>
<feature type="transmembrane region" description="Helical" evidence="8">
    <location>
        <begin position="189"/>
        <end position="212"/>
    </location>
</feature>